<dbReference type="OrthoDB" id="8936324at2"/>
<proteinExistence type="predicted"/>
<dbReference type="SUPFAM" id="SSF53448">
    <property type="entry name" value="Nucleotide-diphospho-sugar transferases"/>
    <property type="match status" value="1"/>
</dbReference>
<keyword evidence="4" id="KW-1185">Reference proteome</keyword>
<evidence type="ECO:0000259" key="2">
    <source>
        <dbReference type="Pfam" id="PF00535"/>
    </source>
</evidence>
<dbReference type="STRING" id="652787.SAMN05216490_2792"/>
<dbReference type="AlphaFoldDB" id="A0A1H1YNF0"/>
<evidence type="ECO:0000313" key="4">
    <source>
        <dbReference type="Proteomes" id="UP000199679"/>
    </source>
</evidence>
<dbReference type="PANTHER" id="PTHR43685:SF2">
    <property type="entry name" value="GLYCOSYLTRANSFERASE 2-LIKE DOMAIN-CONTAINING PROTEIN"/>
    <property type="match status" value="1"/>
</dbReference>
<dbReference type="Gene3D" id="3.90.550.10">
    <property type="entry name" value="Spore Coat Polysaccharide Biosynthesis Protein SpsA, Chain A"/>
    <property type="match status" value="1"/>
</dbReference>
<dbReference type="Proteomes" id="UP000199679">
    <property type="component" value="Chromosome I"/>
</dbReference>
<keyword evidence="1" id="KW-0812">Transmembrane</keyword>
<dbReference type="InterPro" id="IPR001173">
    <property type="entry name" value="Glyco_trans_2-like"/>
</dbReference>
<keyword evidence="1" id="KW-0472">Membrane</keyword>
<evidence type="ECO:0000256" key="1">
    <source>
        <dbReference type="SAM" id="Phobius"/>
    </source>
</evidence>
<dbReference type="InterPro" id="IPR050834">
    <property type="entry name" value="Glycosyltransf_2"/>
</dbReference>
<dbReference type="RefSeq" id="WP_091373810.1">
    <property type="nucleotide sequence ID" value="NZ_LT629740.1"/>
</dbReference>
<keyword evidence="3" id="KW-0808">Transferase</keyword>
<feature type="transmembrane region" description="Helical" evidence="1">
    <location>
        <begin position="253"/>
        <end position="272"/>
    </location>
</feature>
<protein>
    <submittedName>
        <fullName evidence="3">Glycosyltransferase involved in cell wall bisynthesis</fullName>
    </submittedName>
</protein>
<sequence>MRNYRSLSLIKRQLNTSLKYNQPKIAIGVRVKNEISAIKSFWESIKKQTYFEHLELLFIDSGSTDGTLEFLKELNCNLYTISPSEFSFGDTCNLVLELTESEYVCFFSGHVILESDKLIETVVNYIKTNPPISGYFRQVPNYVVGCSIYDKTFLKYRYKSYNNVPLPILATPQNNSFSNAASLVYRGHWSTVNFEEVGASEDYFWSTKIMQTGGEIYYFHMLNVKHSHNETLNDVYKRVKINAKERYPNGVNLFKLIVIFCKVFFALFFNSYKFLSAVKYANAHTKAYADINKS</sequence>
<evidence type="ECO:0000313" key="3">
    <source>
        <dbReference type="EMBL" id="SDT22769.1"/>
    </source>
</evidence>
<dbReference type="InterPro" id="IPR029044">
    <property type="entry name" value="Nucleotide-diphossugar_trans"/>
</dbReference>
<dbReference type="EMBL" id="LT629740">
    <property type="protein sequence ID" value="SDT22769.1"/>
    <property type="molecule type" value="Genomic_DNA"/>
</dbReference>
<feature type="domain" description="Glycosyltransferase 2-like" evidence="2">
    <location>
        <begin position="29"/>
        <end position="138"/>
    </location>
</feature>
<organism evidence="3 4">
    <name type="scientific">Mucilaginibacter mallensis</name>
    <dbReference type="NCBI Taxonomy" id="652787"/>
    <lineage>
        <taxon>Bacteria</taxon>
        <taxon>Pseudomonadati</taxon>
        <taxon>Bacteroidota</taxon>
        <taxon>Sphingobacteriia</taxon>
        <taxon>Sphingobacteriales</taxon>
        <taxon>Sphingobacteriaceae</taxon>
        <taxon>Mucilaginibacter</taxon>
    </lineage>
</organism>
<dbReference type="CDD" id="cd00761">
    <property type="entry name" value="Glyco_tranf_GTA_type"/>
    <property type="match status" value="1"/>
</dbReference>
<keyword evidence="1" id="KW-1133">Transmembrane helix</keyword>
<reference evidence="3 4" key="1">
    <citation type="submission" date="2016-10" db="EMBL/GenBank/DDBJ databases">
        <authorList>
            <person name="de Groot N.N."/>
        </authorList>
    </citation>
    <scope>NUCLEOTIDE SEQUENCE [LARGE SCALE GENOMIC DNA]</scope>
    <source>
        <strain evidence="3 4">MP1X4</strain>
    </source>
</reference>
<gene>
    <name evidence="3" type="ORF">SAMN05216490_2792</name>
</gene>
<accession>A0A1H1YNF0</accession>
<dbReference type="PANTHER" id="PTHR43685">
    <property type="entry name" value="GLYCOSYLTRANSFERASE"/>
    <property type="match status" value="1"/>
</dbReference>
<name>A0A1H1YNF0_MUCMA</name>
<dbReference type="Pfam" id="PF00535">
    <property type="entry name" value="Glycos_transf_2"/>
    <property type="match status" value="1"/>
</dbReference>
<dbReference type="GO" id="GO:0016740">
    <property type="term" value="F:transferase activity"/>
    <property type="evidence" value="ECO:0007669"/>
    <property type="project" value="UniProtKB-KW"/>
</dbReference>